<organism evidence="1 2">
    <name type="scientific">Smallanthus sonchifolius</name>
    <dbReference type="NCBI Taxonomy" id="185202"/>
    <lineage>
        <taxon>Eukaryota</taxon>
        <taxon>Viridiplantae</taxon>
        <taxon>Streptophyta</taxon>
        <taxon>Embryophyta</taxon>
        <taxon>Tracheophyta</taxon>
        <taxon>Spermatophyta</taxon>
        <taxon>Magnoliopsida</taxon>
        <taxon>eudicotyledons</taxon>
        <taxon>Gunneridae</taxon>
        <taxon>Pentapetalae</taxon>
        <taxon>asterids</taxon>
        <taxon>campanulids</taxon>
        <taxon>Asterales</taxon>
        <taxon>Asteraceae</taxon>
        <taxon>Asteroideae</taxon>
        <taxon>Heliantheae alliance</taxon>
        <taxon>Millerieae</taxon>
        <taxon>Smallanthus</taxon>
    </lineage>
</organism>
<name>A0ACB9J0R7_9ASTR</name>
<dbReference type="EMBL" id="CM042023">
    <property type="protein sequence ID" value="KAI3813538.1"/>
    <property type="molecule type" value="Genomic_DNA"/>
</dbReference>
<gene>
    <name evidence="1" type="ORF">L1987_18264</name>
</gene>
<keyword evidence="2" id="KW-1185">Reference proteome</keyword>
<comment type="caution">
    <text evidence="1">The sequence shown here is derived from an EMBL/GenBank/DDBJ whole genome shotgun (WGS) entry which is preliminary data.</text>
</comment>
<reference evidence="2" key="1">
    <citation type="journal article" date="2022" name="Mol. Ecol. Resour.">
        <title>The genomes of chicory, endive, great burdock and yacon provide insights into Asteraceae palaeo-polyploidization history and plant inulin production.</title>
        <authorList>
            <person name="Fan W."/>
            <person name="Wang S."/>
            <person name="Wang H."/>
            <person name="Wang A."/>
            <person name="Jiang F."/>
            <person name="Liu H."/>
            <person name="Zhao H."/>
            <person name="Xu D."/>
            <person name="Zhang Y."/>
        </authorList>
    </citation>
    <scope>NUCLEOTIDE SEQUENCE [LARGE SCALE GENOMIC DNA]</scope>
    <source>
        <strain evidence="2">cv. Yunnan</strain>
    </source>
</reference>
<evidence type="ECO:0000313" key="2">
    <source>
        <dbReference type="Proteomes" id="UP001056120"/>
    </source>
</evidence>
<evidence type="ECO:0000313" key="1">
    <source>
        <dbReference type="EMBL" id="KAI3813538.1"/>
    </source>
</evidence>
<reference evidence="1 2" key="2">
    <citation type="journal article" date="2022" name="Mol. Ecol. Resour.">
        <title>The genomes of chicory, endive, great burdock and yacon provide insights into Asteraceae paleo-polyploidization history and plant inulin production.</title>
        <authorList>
            <person name="Fan W."/>
            <person name="Wang S."/>
            <person name="Wang H."/>
            <person name="Wang A."/>
            <person name="Jiang F."/>
            <person name="Liu H."/>
            <person name="Zhao H."/>
            <person name="Xu D."/>
            <person name="Zhang Y."/>
        </authorList>
    </citation>
    <scope>NUCLEOTIDE SEQUENCE [LARGE SCALE GENOMIC DNA]</scope>
    <source>
        <strain evidence="2">cv. Yunnan</strain>
        <tissue evidence="1">Leaves</tissue>
    </source>
</reference>
<accession>A0ACB9J0R7</accession>
<dbReference type="Proteomes" id="UP001056120">
    <property type="component" value="Linkage Group LG06"/>
</dbReference>
<sequence>MVCRSDDDEEKDSSWTEWAKDKISGAFHNDHVKATAQDSTNQAKDLASGSADYVSEKAVEAEDAAADAAKQLSEKESD</sequence>
<protein>
    <submittedName>
        <fullName evidence="1">Uncharacterized protein</fullName>
    </submittedName>
</protein>
<proteinExistence type="predicted"/>